<keyword evidence="2" id="KW-0472">Membrane</keyword>
<dbReference type="eggNOG" id="ENOG502S947">
    <property type="taxonomic scope" value="Eukaryota"/>
</dbReference>
<feature type="transmembrane region" description="Helical" evidence="2">
    <location>
        <begin position="66"/>
        <end position="87"/>
    </location>
</feature>
<protein>
    <submittedName>
        <fullName evidence="4">Similar to rubredoxin</fullName>
    </submittedName>
</protein>
<evidence type="ECO:0000256" key="2">
    <source>
        <dbReference type="SAM" id="Phobius"/>
    </source>
</evidence>
<dbReference type="HOGENOM" id="CLU_632322_0_0_1"/>
<evidence type="ECO:0000256" key="1">
    <source>
        <dbReference type="SAM" id="MobiDB-lite"/>
    </source>
</evidence>
<dbReference type="InterPro" id="IPR024934">
    <property type="entry name" value="Rubredoxin-like_dom"/>
</dbReference>
<feature type="compositionally biased region" description="Polar residues" evidence="1">
    <location>
        <begin position="36"/>
        <end position="49"/>
    </location>
</feature>
<dbReference type="RefSeq" id="XP_005536351.1">
    <property type="nucleotide sequence ID" value="XM_005536294.1"/>
</dbReference>
<accession>M1V552</accession>
<dbReference type="EMBL" id="AP006491">
    <property type="protein sequence ID" value="BAM80065.1"/>
    <property type="molecule type" value="Genomic_DNA"/>
</dbReference>
<dbReference type="AlphaFoldDB" id="M1V552"/>
<feature type="domain" description="Rubredoxin-like" evidence="3">
    <location>
        <begin position="371"/>
        <end position="413"/>
    </location>
</feature>
<dbReference type="GO" id="GO:0005506">
    <property type="term" value="F:iron ion binding"/>
    <property type="evidence" value="ECO:0007669"/>
    <property type="project" value="InterPro"/>
</dbReference>
<sequence>MLASETRVRPRIAVVVQRQYVAAAAPAIDPRRPTRQSRTSEPQRQQQSFEGFGTGTVSRPVGRTSAGVIISVIVVSAALGTAGYFGVQRFLKQREQLIVEFGEEMVQALQFVERRSADDIPDEDRLRKELTHVTRVYSAKAPLWGQKRRMYSSFLYTLIRNVKLTVGGIMAARIAQQMLGVSERTAEQVMNALTEERLASAPSLLSKLLFLSERLGMNSKSLRIRDKLSFSAEAVRSLQQNLCESCYRDVIEERISRLKEARGEQTLTAAGLPGPGQDAELERFRRRLTRLSLDIELARDMLQSNNIPKGYELLGLGERDARTIIENFIADKERAVDATARDIEARERSIMARQRESAAEASGSGGAKPATHRFECQRCGYTLFPAAGREWKFYGDDFKCPQCGAPKSDFRDTSEQS</sequence>
<name>M1V552_CYAM1</name>
<dbReference type="Gramene" id="CMI194CT">
    <property type="protein sequence ID" value="CMI194CT"/>
    <property type="gene ID" value="CMI194C"/>
</dbReference>
<dbReference type="KEGG" id="cme:CYME_CMI194C"/>
<proteinExistence type="predicted"/>
<dbReference type="Proteomes" id="UP000007014">
    <property type="component" value="Chromosome 9"/>
</dbReference>
<keyword evidence="2" id="KW-1133">Transmembrane helix</keyword>
<feature type="region of interest" description="Disordered" evidence="1">
    <location>
        <begin position="27"/>
        <end position="58"/>
    </location>
</feature>
<gene>
    <name evidence="4" type="ORF">CYME_CMI194C</name>
</gene>
<dbReference type="OMA" id="NSCAYTI"/>
<evidence type="ECO:0000313" key="4">
    <source>
        <dbReference type="EMBL" id="BAM80065.1"/>
    </source>
</evidence>
<keyword evidence="2" id="KW-0812">Transmembrane</keyword>
<reference evidence="4 5" key="1">
    <citation type="journal article" date="2004" name="Nature">
        <title>Genome sequence of the ultrasmall unicellular red alga Cyanidioschyzon merolae 10D.</title>
        <authorList>
            <person name="Matsuzaki M."/>
            <person name="Misumi O."/>
            <person name="Shin-i T."/>
            <person name="Maruyama S."/>
            <person name="Takahara M."/>
            <person name="Miyagishima S."/>
            <person name="Mori T."/>
            <person name="Nishida K."/>
            <person name="Yagisawa F."/>
            <person name="Nishida K."/>
            <person name="Yoshida Y."/>
            <person name="Nishimura Y."/>
            <person name="Nakao S."/>
            <person name="Kobayashi T."/>
            <person name="Momoyama Y."/>
            <person name="Higashiyama T."/>
            <person name="Minoda A."/>
            <person name="Sano M."/>
            <person name="Nomoto H."/>
            <person name="Oishi K."/>
            <person name="Hayashi H."/>
            <person name="Ohta F."/>
            <person name="Nishizaka S."/>
            <person name="Haga S."/>
            <person name="Miura S."/>
            <person name="Morishita T."/>
            <person name="Kabeya Y."/>
            <person name="Terasawa K."/>
            <person name="Suzuki Y."/>
            <person name="Ishii Y."/>
            <person name="Asakawa S."/>
            <person name="Takano H."/>
            <person name="Ohta N."/>
            <person name="Kuroiwa H."/>
            <person name="Tanaka K."/>
            <person name="Shimizu N."/>
            <person name="Sugano S."/>
            <person name="Sato N."/>
            <person name="Nozaki H."/>
            <person name="Ogasawara N."/>
            <person name="Kohara Y."/>
            <person name="Kuroiwa T."/>
        </authorList>
    </citation>
    <scope>NUCLEOTIDE SEQUENCE [LARGE SCALE GENOMIC DNA]</scope>
    <source>
        <strain evidence="4 5">10D</strain>
    </source>
</reference>
<organism evidence="4 5">
    <name type="scientific">Cyanidioschyzon merolae (strain NIES-3377 / 10D)</name>
    <name type="common">Unicellular red alga</name>
    <dbReference type="NCBI Taxonomy" id="280699"/>
    <lineage>
        <taxon>Eukaryota</taxon>
        <taxon>Rhodophyta</taxon>
        <taxon>Bangiophyceae</taxon>
        <taxon>Cyanidiales</taxon>
        <taxon>Cyanidiaceae</taxon>
        <taxon>Cyanidioschyzon</taxon>
    </lineage>
</organism>
<evidence type="ECO:0000259" key="3">
    <source>
        <dbReference type="PROSITE" id="PS50903"/>
    </source>
</evidence>
<dbReference type="OrthoDB" id="194772at2759"/>
<dbReference type="SUPFAM" id="SSF57802">
    <property type="entry name" value="Rubredoxin-like"/>
    <property type="match status" value="1"/>
</dbReference>
<dbReference type="Gene3D" id="2.20.28.10">
    <property type="match status" value="1"/>
</dbReference>
<dbReference type="PROSITE" id="PS50903">
    <property type="entry name" value="RUBREDOXIN_LIKE"/>
    <property type="match status" value="1"/>
</dbReference>
<dbReference type="GeneID" id="16993707"/>
<evidence type="ECO:0000313" key="5">
    <source>
        <dbReference type="Proteomes" id="UP000007014"/>
    </source>
</evidence>
<keyword evidence="5" id="KW-1185">Reference proteome</keyword>
<reference evidence="4 5" key="2">
    <citation type="journal article" date="2007" name="BMC Biol.">
        <title>A 100%-complete sequence reveals unusually simple genomic features in the hot-spring red alga Cyanidioschyzon merolae.</title>
        <authorList>
            <person name="Nozaki H."/>
            <person name="Takano H."/>
            <person name="Misumi O."/>
            <person name="Terasawa K."/>
            <person name="Matsuzaki M."/>
            <person name="Maruyama S."/>
            <person name="Nishida K."/>
            <person name="Yagisawa F."/>
            <person name="Yoshida Y."/>
            <person name="Fujiwara T."/>
            <person name="Takio S."/>
            <person name="Tamura K."/>
            <person name="Chung S.J."/>
            <person name="Nakamura S."/>
            <person name="Kuroiwa H."/>
            <person name="Tanaka K."/>
            <person name="Sato N."/>
            <person name="Kuroiwa T."/>
        </authorList>
    </citation>
    <scope>NUCLEOTIDE SEQUENCE [LARGE SCALE GENOMIC DNA]</scope>
    <source>
        <strain evidence="4 5">10D</strain>
    </source>
</reference>